<sequence length="339" mass="38449">MEYRYIGKSGLRVSSICMGTMTFGSTTDEKEAFKILDCAYDRGINFYDTAELYPVSPKKETVGITETIVGKWMKTKPRDSIIMATKIAGAANGWFVPPVRHGLTAIDSFHIKRAVEGSLKRLDTDYIDLYQMHWPDTIVTIEESLRAFNELVKEGKVRYIGTSNDSAYGLTKANETSKNKDLARFESIQNNFSLLNPRFHDELANVCRKENISLLPYSPMAGGVISGKYNNEFIPDEVRFAIYLKDKSKRVQAMANRFVNDKTLEATKRYLELAKEYGVSPVTLAVAYSKHFDFVASTIIGARKLEQLEDSLKAFDFKICEELLKKIENIQKDILYPMG</sequence>
<dbReference type="EMBL" id="LDIR01000001">
    <property type="protein sequence ID" value="OCL93068.1"/>
    <property type="molecule type" value="Genomic_DNA"/>
</dbReference>
<dbReference type="GO" id="GO:0016491">
    <property type="term" value="F:oxidoreductase activity"/>
    <property type="evidence" value="ECO:0007669"/>
    <property type="project" value="UniProtKB-KW"/>
</dbReference>
<evidence type="ECO:0000256" key="1">
    <source>
        <dbReference type="ARBA" id="ARBA00023002"/>
    </source>
</evidence>
<dbReference type="InterPro" id="IPR050523">
    <property type="entry name" value="AKR_Detox_Biosynth"/>
</dbReference>
<keyword evidence="1 3" id="KW-0560">Oxidoreductase</keyword>
<dbReference type="CDD" id="cd19094">
    <property type="entry name" value="AKR_Tas-like"/>
    <property type="match status" value="1"/>
</dbReference>
<evidence type="ECO:0000259" key="2">
    <source>
        <dbReference type="Pfam" id="PF00248"/>
    </source>
</evidence>
<evidence type="ECO:0000313" key="3">
    <source>
        <dbReference type="EMBL" id="OCL93068.1"/>
    </source>
</evidence>
<dbReference type="RefSeq" id="WP_066178722.1">
    <property type="nucleotide sequence ID" value="NZ_LDIR01000001.1"/>
</dbReference>
<protein>
    <submittedName>
        <fullName evidence="3">General stress protein 69</fullName>
        <ecNumber evidence="3">1.1.1.-</ecNumber>
    </submittedName>
</protein>
<feature type="domain" description="NADP-dependent oxidoreductase" evidence="2">
    <location>
        <begin position="16"/>
        <end position="330"/>
    </location>
</feature>
<dbReference type="PANTHER" id="PTHR43364">
    <property type="entry name" value="NADH-SPECIFIC METHYLGLYOXAL REDUCTASE-RELATED"/>
    <property type="match status" value="1"/>
</dbReference>
<evidence type="ECO:0000313" key="4">
    <source>
        <dbReference type="Proteomes" id="UP000093159"/>
    </source>
</evidence>
<proteinExistence type="predicted"/>
<comment type="caution">
    <text evidence="3">The sequence shown here is derived from an EMBL/GenBank/DDBJ whole genome shotgun (WGS) entry which is preliminary data.</text>
</comment>
<accession>A0ABX2YHD0</accession>
<dbReference type="InterPro" id="IPR020471">
    <property type="entry name" value="AKR"/>
</dbReference>
<gene>
    <name evidence="3" type="primary">yhdN</name>
    <name evidence="3" type="ORF">AAX28_00610</name>
</gene>
<dbReference type="InterPro" id="IPR036812">
    <property type="entry name" value="NAD(P)_OxRdtase_dom_sf"/>
</dbReference>
<dbReference type="InterPro" id="IPR023210">
    <property type="entry name" value="NADP_OxRdtase_dom"/>
</dbReference>
<dbReference type="PRINTS" id="PR00069">
    <property type="entry name" value="ALDKETRDTASE"/>
</dbReference>
<name>A0ABX2YHD0_9BACT</name>
<keyword evidence="4" id="KW-1185">Reference proteome</keyword>
<dbReference type="Proteomes" id="UP000093159">
    <property type="component" value="Unassembled WGS sequence"/>
</dbReference>
<organism evidence="3 4">
    <name type="scientific">Arcobacter porcinus</name>
    <dbReference type="NCBI Taxonomy" id="1935204"/>
    <lineage>
        <taxon>Bacteria</taxon>
        <taxon>Pseudomonadati</taxon>
        <taxon>Campylobacterota</taxon>
        <taxon>Epsilonproteobacteria</taxon>
        <taxon>Campylobacterales</taxon>
        <taxon>Arcobacteraceae</taxon>
        <taxon>Arcobacter</taxon>
    </lineage>
</organism>
<dbReference type="PANTHER" id="PTHR43364:SF4">
    <property type="entry name" value="NAD(P)-LINKED OXIDOREDUCTASE SUPERFAMILY PROTEIN"/>
    <property type="match status" value="1"/>
</dbReference>
<dbReference type="EC" id="1.1.1.-" evidence="3"/>
<dbReference type="Pfam" id="PF00248">
    <property type="entry name" value="Aldo_ket_red"/>
    <property type="match status" value="1"/>
</dbReference>
<dbReference type="SUPFAM" id="SSF51430">
    <property type="entry name" value="NAD(P)-linked oxidoreductase"/>
    <property type="match status" value="1"/>
</dbReference>
<reference evidence="3 4" key="1">
    <citation type="submission" date="2015-05" db="EMBL/GenBank/DDBJ databases">
        <authorList>
            <person name="Rovetto F."/>
            <person name="Cocolin L."/>
            <person name="Illeghems K."/>
            <person name="Van Nieuwerburgh F."/>
            <person name="Houf K."/>
        </authorList>
    </citation>
    <scope>NUCLEOTIDE SEQUENCE [LARGE SCALE GENOMIC DNA]</scope>
    <source>
        <strain evidence="3 4">117434</strain>
    </source>
</reference>
<dbReference type="Gene3D" id="3.20.20.100">
    <property type="entry name" value="NADP-dependent oxidoreductase domain"/>
    <property type="match status" value="1"/>
</dbReference>